<keyword evidence="10 15" id="KW-0472">Membrane</keyword>
<dbReference type="GO" id="GO:0007420">
    <property type="term" value="P:brain development"/>
    <property type="evidence" value="ECO:0007669"/>
    <property type="project" value="TreeGrafter"/>
</dbReference>
<dbReference type="PANTHER" id="PTHR44170">
    <property type="entry name" value="PROTEIN SIDEKICK"/>
    <property type="match status" value="1"/>
</dbReference>
<keyword evidence="7" id="KW-0677">Repeat</keyword>
<feature type="region of interest" description="Disordered" evidence="14">
    <location>
        <begin position="770"/>
        <end position="820"/>
    </location>
</feature>
<feature type="domain" description="Fibronectin type-III" evidence="17">
    <location>
        <begin position="541"/>
        <end position="637"/>
    </location>
</feature>
<dbReference type="FunFam" id="2.60.40.10:FF:000005">
    <property type="entry name" value="Neuronal cell adhesion molecule"/>
    <property type="match status" value="1"/>
</dbReference>
<feature type="compositionally biased region" description="Basic and acidic residues" evidence="14">
    <location>
        <begin position="770"/>
        <end position="806"/>
    </location>
</feature>
<comment type="similarity">
    <text evidence="3">Belongs to the immunoglobulin superfamily. L1/neurofascin/NgCAM family.</text>
</comment>
<keyword evidence="12" id="KW-0325">Glycoprotein</keyword>
<comment type="subcellular location">
    <subcellularLocation>
        <location evidence="1">Cell membrane</location>
    </subcellularLocation>
    <subcellularLocation>
        <location evidence="2">Membrane</location>
        <topology evidence="2">Single-pass type I membrane protein</topology>
    </subcellularLocation>
</comment>
<sequence>MLYFPPTLNCPRPGSDLMHITRSDRVTMGLDGKLYFANLVKSDSREDYICHAQYREARTILPATAVSLSVKPSNSVAHGGKPEFFHHRNHSQISALKGNNITLECLPRGLPTPQVEWKKKDGVLADTTGQVINFDRWLHFDNITLDDDGEYECKASNTHGSITRSFTVTVEAAPYWMKEPQNLMYTPGETVRLDCQADGIPRPSITWRINGQLLTEVDEEPRRTVTAGTLIMKDVNIGDTAVYQCEAKNDHGSILLNTYLYVVELPPQILSPDGFIYNATKGRDVALHCESFGSPRPRITCNSSDHHSTPPAVPSINPTGVRSNSSEPGTLIITWDEIDKRFHNGQNFQYEVLWREADGSNVNWNSGRVRSPPFIVNNTGTYTPFEIKVRSVNALGGGPEPKSRNGHSGEDKPEEAPTGVSTTVLNSTIRVSWNKAQRVRGWLLGYRIYYKRLAPKAERSRRSLRQSQHEEDRGERSKQLSETDEHSWQVEEVDHSKTSAEVTGLRLFSEYELTITAFNSKGESPRSPPHHFHTPEGVPGPPATLEFESPTEKSLILSWSHPAETNGILLGYIVQYQREVESKDSPVEILNVNDPTVKHITLDNLDPDSHYIFKVTACTKIGQGPPITRRGATLLDGEPPRNITVTSGNASVHLSWVPGERNRNHGFHIQYLKKSGGGGWEKSEQVNTTQGFYMLTGLQPGAQYHLRVMHGNSTYWQGEAKTVEPLPSEITGRFATQGWLIGLISAIVLLVLILLILCLIKRSKGGKYAVKDKESKEVDSEARPMKDEAFGEYRSLESDGDEKRSDSQQSLEESKMGSVDSLAEYGDSVDIQFNEDGSFIGQYSGRASVPHGNESSGPASPVNAVPPPPVAPSMSSILNRPS</sequence>
<protein>
    <submittedName>
        <fullName evidence="19">Neural cell adhesion molecule L1.1-like</fullName>
    </submittedName>
</protein>
<evidence type="ECO:0000256" key="10">
    <source>
        <dbReference type="ARBA" id="ARBA00023136"/>
    </source>
</evidence>
<evidence type="ECO:0000256" key="7">
    <source>
        <dbReference type="ARBA" id="ARBA00022737"/>
    </source>
</evidence>
<keyword evidence="13" id="KW-0393">Immunoglobulin domain</keyword>
<dbReference type="InterPro" id="IPR007110">
    <property type="entry name" value="Ig-like_dom"/>
</dbReference>
<dbReference type="InterPro" id="IPR026966">
    <property type="entry name" value="Neurofascin/L1/NrCAM_C"/>
</dbReference>
<dbReference type="FunFam" id="2.60.40.10:FF:000028">
    <property type="entry name" value="Neuronal cell adhesion molecule"/>
    <property type="match status" value="1"/>
</dbReference>
<keyword evidence="9 15" id="KW-1133">Transmembrane helix</keyword>
<dbReference type="GO" id="GO:0005886">
    <property type="term" value="C:plasma membrane"/>
    <property type="evidence" value="ECO:0007669"/>
    <property type="project" value="UniProtKB-SubCell"/>
</dbReference>
<dbReference type="GO" id="GO:0030424">
    <property type="term" value="C:axon"/>
    <property type="evidence" value="ECO:0007669"/>
    <property type="project" value="TreeGrafter"/>
</dbReference>
<evidence type="ECO:0000256" key="5">
    <source>
        <dbReference type="ARBA" id="ARBA00022692"/>
    </source>
</evidence>
<dbReference type="RefSeq" id="XP_013771622.1">
    <property type="nucleotide sequence ID" value="XM_013916168.1"/>
</dbReference>
<dbReference type="PROSITE" id="PS50853">
    <property type="entry name" value="FN3"/>
    <property type="match status" value="4"/>
</dbReference>
<keyword evidence="8" id="KW-0130">Cell adhesion</keyword>
<keyword evidence="11" id="KW-1015">Disulfide bond</keyword>
<dbReference type="Proteomes" id="UP000695023">
    <property type="component" value="Unplaced"/>
</dbReference>
<evidence type="ECO:0000313" key="19">
    <source>
        <dbReference type="RefSeq" id="XP_013771622.1"/>
    </source>
</evidence>
<feature type="region of interest" description="Disordered" evidence="14">
    <location>
        <begin position="457"/>
        <end position="495"/>
    </location>
</feature>
<evidence type="ECO:0000256" key="14">
    <source>
        <dbReference type="SAM" id="MobiDB-lite"/>
    </source>
</evidence>
<dbReference type="GO" id="GO:0098632">
    <property type="term" value="F:cell-cell adhesion mediator activity"/>
    <property type="evidence" value="ECO:0007669"/>
    <property type="project" value="TreeGrafter"/>
</dbReference>
<dbReference type="FunFam" id="2.60.40.10:FF:000078">
    <property type="entry name" value="Neuronal cell adhesion molecule"/>
    <property type="match status" value="1"/>
</dbReference>
<dbReference type="InterPro" id="IPR003961">
    <property type="entry name" value="FN3_dom"/>
</dbReference>
<keyword evidence="5 15" id="KW-0812">Transmembrane</keyword>
<dbReference type="SMART" id="SM00408">
    <property type="entry name" value="IGc2"/>
    <property type="match status" value="2"/>
</dbReference>
<evidence type="ECO:0000256" key="6">
    <source>
        <dbReference type="ARBA" id="ARBA00022729"/>
    </source>
</evidence>
<organism evidence="18 19">
    <name type="scientific">Pundamilia nyererei</name>
    <dbReference type="NCBI Taxonomy" id="303518"/>
    <lineage>
        <taxon>Eukaryota</taxon>
        <taxon>Metazoa</taxon>
        <taxon>Chordata</taxon>
        <taxon>Craniata</taxon>
        <taxon>Vertebrata</taxon>
        <taxon>Euteleostomi</taxon>
        <taxon>Actinopterygii</taxon>
        <taxon>Neopterygii</taxon>
        <taxon>Teleostei</taxon>
        <taxon>Neoteleostei</taxon>
        <taxon>Acanthomorphata</taxon>
        <taxon>Ovalentaria</taxon>
        <taxon>Cichlomorphae</taxon>
        <taxon>Cichliformes</taxon>
        <taxon>Cichlidae</taxon>
        <taxon>African cichlids</taxon>
        <taxon>Pseudocrenilabrinae</taxon>
        <taxon>Haplochromini</taxon>
        <taxon>Pundamilia</taxon>
    </lineage>
</organism>
<evidence type="ECO:0000259" key="16">
    <source>
        <dbReference type="PROSITE" id="PS50835"/>
    </source>
</evidence>
<dbReference type="InterPro" id="IPR003599">
    <property type="entry name" value="Ig_sub"/>
</dbReference>
<evidence type="ECO:0000256" key="13">
    <source>
        <dbReference type="ARBA" id="ARBA00023319"/>
    </source>
</evidence>
<dbReference type="AlphaFoldDB" id="A0A9Y6SK57"/>
<feature type="transmembrane region" description="Helical" evidence="15">
    <location>
        <begin position="739"/>
        <end position="760"/>
    </location>
</feature>
<dbReference type="SUPFAM" id="SSF49265">
    <property type="entry name" value="Fibronectin type III"/>
    <property type="match status" value="2"/>
</dbReference>
<evidence type="ECO:0000256" key="4">
    <source>
        <dbReference type="ARBA" id="ARBA00022475"/>
    </source>
</evidence>
<evidence type="ECO:0000259" key="17">
    <source>
        <dbReference type="PROSITE" id="PS50853"/>
    </source>
</evidence>
<evidence type="ECO:0000256" key="12">
    <source>
        <dbReference type="ARBA" id="ARBA00023180"/>
    </source>
</evidence>
<dbReference type="InterPro" id="IPR013098">
    <property type="entry name" value="Ig_I-set"/>
</dbReference>
<keyword evidence="6" id="KW-0732">Signal</keyword>
<dbReference type="Pfam" id="PF00041">
    <property type="entry name" value="fn3"/>
    <property type="match status" value="3"/>
</dbReference>
<feature type="domain" description="Fibronectin type-III" evidence="17">
    <location>
        <begin position="314"/>
        <end position="411"/>
    </location>
</feature>
<evidence type="ECO:0000256" key="3">
    <source>
        <dbReference type="ARBA" id="ARBA00008588"/>
    </source>
</evidence>
<accession>A0A9Y6SK57</accession>
<feature type="domain" description="Fibronectin type-III" evidence="17">
    <location>
        <begin position="413"/>
        <end position="537"/>
    </location>
</feature>
<feature type="compositionally biased region" description="Basic and acidic residues" evidence="14">
    <location>
        <begin position="401"/>
        <end position="415"/>
    </location>
</feature>
<dbReference type="PANTHER" id="PTHR44170:SF36">
    <property type="entry name" value="L1 CELL ADHESION MOLECULE"/>
    <property type="match status" value="1"/>
</dbReference>
<evidence type="ECO:0000313" key="18">
    <source>
        <dbReference type="Proteomes" id="UP000695023"/>
    </source>
</evidence>
<gene>
    <name evidence="19" type="primary">LOC102209248</name>
</gene>
<feature type="region of interest" description="Disordered" evidence="14">
    <location>
        <begin position="842"/>
        <end position="882"/>
    </location>
</feature>
<keyword evidence="4" id="KW-1003">Cell membrane</keyword>
<evidence type="ECO:0000256" key="11">
    <source>
        <dbReference type="ARBA" id="ARBA00023157"/>
    </source>
</evidence>
<evidence type="ECO:0000256" key="1">
    <source>
        <dbReference type="ARBA" id="ARBA00004236"/>
    </source>
</evidence>
<evidence type="ECO:0000256" key="15">
    <source>
        <dbReference type="SAM" id="Phobius"/>
    </source>
</evidence>
<feature type="domain" description="Ig-like" evidence="16">
    <location>
        <begin position="174"/>
        <end position="261"/>
    </location>
</feature>
<dbReference type="CDD" id="cd00063">
    <property type="entry name" value="FN3"/>
    <property type="match status" value="4"/>
</dbReference>
<feature type="compositionally biased region" description="Polar residues" evidence="14">
    <location>
        <begin position="316"/>
        <end position="327"/>
    </location>
</feature>
<proteinExistence type="inferred from homology"/>
<dbReference type="SMART" id="SM00409">
    <property type="entry name" value="IG"/>
    <property type="match status" value="2"/>
</dbReference>
<feature type="region of interest" description="Disordered" evidence="14">
    <location>
        <begin position="393"/>
        <end position="421"/>
    </location>
</feature>
<dbReference type="InterPro" id="IPR003598">
    <property type="entry name" value="Ig_sub2"/>
</dbReference>
<dbReference type="PROSITE" id="PS50835">
    <property type="entry name" value="IG_LIKE"/>
    <property type="match status" value="2"/>
</dbReference>
<evidence type="ECO:0000256" key="8">
    <source>
        <dbReference type="ARBA" id="ARBA00022889"/>
    </source>
</evidence>
<dbReference type="SUPFAM" id="SSF48726">
    <property type="entry name" value="Immunoglobulin"/>
    <property type="match status" value="2"/>
</dbReference>
<dbReference type="InterPro" id="IPR036179">
    <property type="entry name" value="Ig-like_dom_sf"/>
</dbReference>
<dbReference type="InterPro" id="IPR036116">
    <property type="entry name" value="FN3_sf"/>
</dbReference>
<dbReference type="GeneID" id="102209248"/>
<dbReference type="InterPro" id="IPR013783">
    <property type="entry name" value="Ig-like_fold"/>
</dbReference>
<evidence type="ECO:0000256" key="9">
    <source>
        <dbReference type="ARBA" id="ARBA00022989"/>
    </source>
</evidence>
<reference evidence="19" key="1">
    <citation type="submission" date="2025-08" db="UniProtKB">
        <authorList>
            <consortium name="RefSeq"/>
        </authorList>
    </citation>
    <scope>IDENTIFICATION</scope>
</reference>
<feature type="domain" description="Fibronectin type-III" evidence="17">
    <location>
        <begin position="639"/>
        <end position="731"/>
    </location>
</feature>
<dbReference type="Pfam" id="PF07679">
    <property type="entry name" value="I-set"/>
    <property type="match status" value="2"/>
</dbReference>
<feature type="domain" description="Ig-like" evidence="16">
    <location>
        <begin position="82"/>
        <end position="169"/>
    </location>
</feature>
<dbReference type="Pfam" id="PF13882">
    <property type="entry name" value="Bravo_FIGEY"/>
    <property type="match status" value="1"/>
</dbReference>
<evidence type="ECO:0000256" key="2">
    <source>
        <dbReference type="ARBA" id="ARBA00004479"/>
    </source>
</evidence>
<dbReference type="SMART" id="SM00060">
    <property type="entry name" value="FN3"/>
    <property type="match status" value="4"/>
</dbReference>
<feature type="region of interest" description="Disordered" evidence="14">
    <location>
        <begin position="303"/>
        <end position="327"/>
    </location>
</feature>
<name>A0A9Y6SK57_9CICH</name>
<keyword evidence="18" id="KW-1185">Reference proteome</keyword>
<dbReference type="GO" id="GO:0007411">
    <property type="term" value="P:axon guidance"/>
    <property type="evidence" value="ECO:0007669"/>
    <property type="project" value="TreeGrafter"/>
</dbReference>
<dbReference type="Gene3D" id="2.60.40.10">
    <property type="entry name" value="Immunoglobulins"/>
    <property type="match status" value="7"/>
</dbReference>